<evidence type="ECO:0000313" key="4">
    <source>
        <dbReference type="Proteomes" id="UP001230426"/>
    </source>
</evidence>
<evidence type="ECO:0000313" key="3">
    <source>
        <dbReference type="EMBL" id="MDP9867195.1"/>
    </source>
</evidence>
<dbReference type="InterPro" id="IPR000914">
    <property type="entry name" value="SBP_5_dom"/>
</dbReference>
<keyword evidence="4" id="KW-1185">Reference proteome</keyword>
<dbReference type="PIRSF" id="PIRSF002741">
    <property type="entry name" value="MppA"/>
    <property type="match status" value="1"/>
</dbReference>
<name>A0ABT9RD74_9ACTN</name>
<dbReference type="Gene3D" id="3.40.190.10">
    <property type="entry name" value="Periplasmic binding protein-like II"/>
    <property type="match status" value="1"/>
</dbReference>
<organism evidence="3 4">
    <name type="scientific">Streptosporangium brasiliense</name>
    <dbReference type="NCBI Taxonomy" id="47480"/>
    <lineage>
        <taxon>Bacteria</taxon>
        <taxon>Bacillati</taxon>
        <taxon>Actinomycetota</taxon>
        <taxon>Actinomycetes</taxon>
        <taxon>Streptosporangiales</taxon>
        <taxon>Streptosporangiaceae</taxon>
        <taxon>Streptosporangium</taxon>
    </lineage>
</organism>
<dbReference type="SUPFAM" id="SSF53850">
    <property type="entry name" value="Periplasmic binding protein-like II"/>
    <property type="match status" value="1"/>
</dbReference>
<dbReference type="Gene3D" id="3.90.76.10">
    <property type="entry name" value="Dipeptide-binding Protein, Domain 1"/>
    <property type="match status" value="1"/>
</dbReference>
<dbReference type="Pfam" id="PF00496">
    <property type="entry name" value="SBP_bac_5"/>
    <property type="match status" value="1"/>
</dbReference>
<dbReference type="EMBL" id="JAUSRB010000002">
    <property type="protein sequence ID" value="MDP9867195.1"/>
    <property type="molecule type" value="Genomic_DNA"/>
</dbReference>
<feature type="domain" description="Solute-binding protein family 5" evidence="2">
    <location>
        <begin position="91"/>
        <end position="458"/>
    </location>
</feature>
<dbReference type="InterPro" id="IPR039424">
    <property type="entry name" value="SBP_5"/>
</dbReference>
<sequence>MRTSRFAAVTALLALATAACGGTPRAGLGGDSAAFEITKDTPPAKGPVDSVTWSLYAEPQSLDYAYAFDYPPNTVLANVCEQLMRITPDLKLQPGLASSVASPDPRRWVYTIRPGVRFHDGSTLTAEDVVASLRRHLNPKIGSYWVSAFRNVESVEKTGPMEVTVRLKRPDQLFNEEMGTSAGTVESAAFLAKAGQGYGTPDVGVNCTGPFTLDTWQKGQSITLKKFDGYWDPTLAPKVSTVKNVFIQDPSARINTMLAGEVDGGYLLPPSGLARLRAATNGKLYFGPSTTAVSLIPTDLKGTLGDVRVRRALSMALDRTGIIKAAAGGVATPAKAPAATGAWGIAVEAAEGYYAKLGALTQDLAGAKKLIQEAGATGKKIVMATSTLSPEIGVIANAAQAAGRAIGLEVELKAVAPDAYTALFSDPKAREGLDLMMTSWYDSTPDPLEFYGNLQTGNFANYGGYSNPDYDALLDRASGQSDPAARAATVAELQEIAVRDLVWIPLYEVPHTMFLNNRLTGAPTSIAQLQYPWAAPLGSAG</sequence>
<accession>A0ABT9RD74</accession>
<dbReference type="PROSITE" id="PS51257">
    <property type="entry name" value="PROKAR_LIPOPROTEIN"/>
    <property type="match status" value="1"/>
</dbReference>
<comment type="caution">
    <text evidence="3">The sequence shown here is derived from an EMBL/GenBank/DDBJ whole genome shotgun (WGS) entry which is preliminary data.</text>
</comment>
<keyword evidence="1" id="KW-0732">Signal</keyword>
<dbReference type="InterPro" id="IPR030678">
    <property type="entry name" value="Peptide/Ni-bd"/>
</dbReference>
<evidence type="ECO:0000256" key="1">
    <source>
        <dbReference type="SAM" id="SignalP"/>
    </source>
</evidence>
<dbReference type="Gene3D" id="3.10.105.10">
    <property type="entry name" value="Dipeptide-binding Protein, Domain 3"/>
    <property type="match status" value="1"/>
</dbReference>
<evidence type="ECO:0000259" key="2">
    <source>
        <dbReference type="Pfam" id="PF00496"/>
    </source>
</evidence>
<dbReference type="Proteomes" id="UP001230426">
    <property type="component" value="Unassembled WGS sequence"/>
</dbReference>
<feature type="chain" id="PRO_5045959676" evidence="1">
    <location>
        <begin position="22"/>
        <end position="541"/>
    </location>
</feature>
<dbReference type="PANTHER" id="PTHR30290">
    <property type="entry name" value="PERIPLASMIC BINDING COMPONENT OF ABC TRANSPORTER"/>
    <property type="match status" value="1"/>
</dbReference>
<feature type="signal peptide" evidence="1">
    <location>
        <begin position="1"/>
        <end position="21"/>
    </location>
</feature>
<gene>
    <name evidence="3" type="ORF">J2S55_006461</name>
</gene>
<protein>
    <submittedName>
        <fullName evidence="3">Peptide/nickel transport system substrate-binding protein</fullName>
    </submittedName>
</protein>
<dbReference type="RefSeq" id="WP_306868598.1">
    <property type="nucleotide sequence ID" value="NZ_JAUSRB010000002.1"/>
</dbReference>
<dbReference type="CDD" id="cd00995">
    <property type="entry name" value="PBP2_NikA_DppA_OppA_like"/>
    <property type="match status" value="1"/>
</dbReference>
<proteinExistence type="predicted"/>
<reference evidence="3 4" key="1">
    <citation type="submission" date="2023-07" db="EMBL/GenBank/DDBJ databases">
        <title>Sequencing the genomes of 1000 actinobacteria strains.</title>
        <authorList>
            <person name="Klenk H.-P."/>
        </authorList>
    </citation>
    <scope>NUCLEOTIDE SEQUENCE [LARGE SCALE GENOMIC DNA]</scope>
    <source>
        <strain evidence="3 4">DSM 44109</strain>
    </source>
</reference>